<feature type="non-terminal residue" evidence="2">
    <location>
        <position position="1"/>
    </location>
</feature>
<dbReference type="Gene3D" id="1.10.472.80">
    <property type="entry name" value="Ypt/Rab-GAP domain of gyp1p, domain 3"/>
    <property type="match status" value="1"/>
</dbReference>
<dbReference type="STRING" id="145388.A0A0D2J5Z2"/>
<reference evidence="2 3" key="1">
    <citation type="journal article" date="2013" name="BMC Genomics">
        <title>Reconstruction of the lipid metabolism for the microalga Monoraphidium neglectum from its genome sequence reveals characteristics suitable for biofuel production.</title>
        <authorList>
            <person name="Bogen C."/>
            <person name="Al-Dilaimi A."/>
            <person name="Albersmeier A."/>
            <person name="Wichmann J."/>
            <person name="Grundmann M."/>
            <person name="Rupp O."/>
            <person name="Lauersen K.J."/>
            <person name="Blifernez-Klassen O."/>
            <person name="Kalinowski J."/>
            <person name="Goesmann A."/>
            <person name="Mussgnug J.H."/>
            <person name="Kruse O."/>
        </authorList>
    </citation>
    <scope>NUCLEOTIDE SEQUENCE [LARGE SCALE GENOMIC DNA]</scope>
    <source>
        <strain evidence="2 3">SAG 48.87</strain>
    </source>
</reference>
<gene>
    <name evidence="2" type="ORF">MNEG_12649</name>
</gene>
<dbReference type="InterPro" id="IPR035969">
    <property type="entry name" value="Rab-GAP_TBC_sf"/>
</dbReference>
<dbReference type="InterPro" id="IPR050302">
    <property type="entry name" value="Rab_GAP_TBC_domain"/>
</dbReference>
<name>A0A0D2J5Z2_9CHLO</name>
<feature type="domain" description="Rab-GAP TBC" evidence="1">
    <location>
        <begin position="1"/>
        <end position="68"/>
    </location>
</feature>
<dbReference type="GO" id="GO:0005096">
    <property type="term" value="F:GTPase activator activity"/>
    <property type="evidence" value="ECO:0007669"/>
    <property type="project" value="TreeGrafter"/>
</dbReference>
<proteinExistence type="predicted"/>
<keyword evidence="3" id="KW-1185">Reference proteome</keyword>
<dbReference type="Proteomes" id="UP000054498">
    <property type="component" value="Unassembled WGS sequence"/>
</dbReference>
<evidence type="ECO:0000313" key="2">
    <source>
        <dbReference type="EMBL" id="KIY95312.1"/>
    </source>
</evidence>
<dbReference type="PANTHER" id="PTHR47219">
    <property type="entry name" value="RAB GTPASE-ACTIVATING PROTEIN 1-LIKE"/>
    <property type="match status" value="1"/>
</dbReference>
<evidence type="ECO:0000313" key="3">
    <source>
        <dbReference type="Proteomes" id="UP000054498"/>
    </source>
</evidence>
<dbReference type="Pfam" id="PF00566">
    <property type="entry name" value="RabGAP-TBC"/>
    <property type="match status" value="1"/>
</dbReference>
<dbReference type="GO" id="GO:0031267">
    <property type="term" value="F:small GTPase binding"/>
    <property type="evidence" value="ECO:0007669"/>
    <property type="project" value="TreeGrafter"/>
</dbReference>
<dbReference type="KEGG" id="mng:MNEG_12649"/>
<dbReference type="PROSITE" id="PS50086">
    <property type="entry name" value="TBC_RABGAP"/>
    <property type="match status" value="1"/>
</dbReference>
<dbReference type="RefSeq" id="XP_013894332.1">
    <property type="nucleotide sequence ID" value="XM_014038878.1"/>
</dbReference>
<accession>A0A0D2J5Z2</accession>
<organism evidence="2 3">
    <name type="scientific">Monoraphidium neglectum</name>
    <dbReference type="NCBI Taxonomy" id="145388"/>
    <lineage>
        <taxon>Eukaryota</taxon>
        <taxon>Viridiplantae</taxon>
        <taxon>Chlorophyta</taxon>
        <taxon>core chlorophytes</taxon>
        <taxon>Chlorophyceae</taxon>
        <taxon>CS clade</taxon>
        <taxon>Sphaeropleales</taxon>
        <taxon>Selenastraceae</taxon>
        <taxon>Monoraphidium</taxon>
    </lineage>
</organism>
<dbReference type="AlphaFoldDB" id="A0A0D2J5Z2"/>
<dbReference type="SUPFAM" id="SSF47923">
    <property type="entry name" value="Ypt/Rab-GAP domain of gyp1p"/>
    <property type="match status" value="1"/>
</dbReference>
<dbReference type="PANTHER" id="PTHR47219:SF9">
    <property type="entry name" value="GTPASE ACTIVATING PROTEIN AND CENTROSOME-ASSOCIATED, ISOFORM B"/>
    <property type="match status" value="1"/>
</dbReference>
<sequence>GQHGVMVECHLLASLIKIRSPRVHAHLTDELEISPADLISPWISRCFVGSLGDLEATARVWDCLVFEGPKVLHRVGLALLALSESTVFSCAHPQALPRLLEARCAQALCGPGRGGALVGAAYKRSVVGGLPASLVAGLRAAAAEEVAGKLDERRRRLAALLA</sequence>
<dbReference type="EMBL" id="KK103574">
    <property type="protein sequence ID" value="KIY95312.1"/>
    <property type="molecule type" value="Genomic_DNA"/>
</dbReference>
<dbReference type="InterPro" id="IPR000195">
    <property type="entry name" value="Rab-GAP-TBC_dom"/>
</dbReference>
<evidence type="ECO:0000259" key="1">
    <source>
        <dbReference type="PROSITE" id="PS50086"/>
    </source>
</evidence>
<dbReference type="GeneID" id="25730032"/>
<dbReference type="OrthoDB" id="294251at2759"/>
<protein>
    <recommendedName>
        <fullName evidence="1">Rab-GAP TBC domain-containing protein</fullName>
    </recommendedName>
</protein>